<keyword evidence="1" id="KW-1133">Transmembrane helix</keyword>
<evidence type="ECO:0000313" key="5">
    <source>
        <dbReference type="Proteomes" id="UP000373449"/>
    </source>
</evidence>
<keyword evidence="1" id="KW-0472">Membrane</keyword>
<dbReference type="AlphaFoldDB" id="A0A2C6C5B4"/>
<dbReference type="STRING" id="1111728.GCA_000427805_03627"/>
<dbReference type="RefSeq" id="WP_029096924.1">
    <property type="nucleotide sequence ID" value="NZ_CAADJA010000002.1"/>
</dbReference>
<dbReference type="Proteomes" id="UP000224974">
    <property type="component" value="Unassembled WGS sequence"/>
</dbReference>
<evidence type="ECO:0000313" key="2">
    <source>
        <dbReference type="EMBL" id="PHI31530.1"/>
    </source>
</evidence>
<keyword evidence="1" id="KW-0812">Transmembrane</keyword>
<feature type="transmembrane region" description="Helical" evidence="1">
    <location>
        <begin position="63"/>
        <end position="82"/>
    </location>
</feature>
<evidence type="ECO:0000256" key="1">
    <source>
        <dbReference type="SAM" id="Phobius"/>
    </source>
</evidence>
<keyword evidence="4" id="KW-1185">Reference proteome</keyword>
<organism evidence="2 4">
    <name type="scientific">Budvicia aquatica</name>
    <dbReference type="NCBI Taxonomy" id="82979"/>
    <lineage>
        <taxon>Bacteria</taxon>
        <taxon>Pseudomonadati</taxon>
        <taxon>Pseudomonadota</taxon>
        <taxon>Gammaproteobacteria</taxon>
        <taxon>Enterobacterales</taxon>
        <taxon>Budviciaceae</taxon>
        <taxon>Budvicia</taxon>
    </lineage>
</organism>
<proteinExistence type="predicted"/>
<evidence type="ECO:0000313" key="3">
    <source>
        <dbReference type="EMBL" id="VFS51984.1"/>
    </source>
</evidence>
<protein>
    <submittedName>
        <fullName evidence="2">Uncharacterized protein</fullName>
    </submittedName>
</protein>
<feature type="transmembrane region" description="Helical" evidence="1">
    <location>
        <begin position="36"/>
        <end position="57"/>
    </location>
</feature>
<gene>
    <name evidence="2" type="ORF">CRN84_20410</name>
    <name evidence="3" type="ORF">NCTC12282_05604</name>
</gene>
<dbReference type="Proteomes" id="UP000373449">
    <property type="component" value="Unassembled WGS sequence"/>
</dbReference>
<dbReference type="EMBL" id="CAADJA010000002">
    <property type="protein sequence ID" value="VFS51984.1"/>
    <property type="molecule type" value="Genomic_DNA"/>
</dbReference>
<dbReference type="EMBL" id="PDDX01000001">
    <property type="protein sequence ID" value="PHI31530.1"/>
    <property type="molecule type" value="Genomic_DNA"/>
</dbReference>
<reference evidence="4" key="2">
    <citation type="submission" date="2017-09" db="EMBL/GenBank/DDBJ databases">
        <title>FDA dAtabase for Regulatory Grade micrObial Sequences (FDA-ARGOS): Supporting development and validation of Infectious Disease Dx tests.</title>
        <authorList>
            <person name="Minogue T."/>
            <person name="Wolcott M."/>
            <person name="Wasieloski L."/>
            <person name="Aguilar W."/>
            <person name="Moore D."/>
            <person name="Tallon L."/>
            <person name="Sadzewicz L."/>
            <person name="Ott S."/>
            <person name="Zhao X."/>
            <person name="Nagaraj S."/>
            <person name="Vavikolanu K."/>
            <person name="Aluvathingal J."/>
            <person name="Nadendla S."/>
            <person name="Sichtig H."/>
        </authorList>
    </citation>
    <scope>NUCLEOTIDE SEQUENCE [LARGE SCALE GENOMIC DNA]</scope>
    <source>
        <strain evidence="4">FDAARGOS_387</strain>
    </source>
</reference>
<accession>A0A2C6C5B4</accession>
<reference evidence="3 5" key="3">
    <citation type="submission" date="2019-03" db="EMBL/GenBank/DDBJ databases">
        <authorList>
            <consortium name="Pathogen Informatics"/>
        </authorList>
    </citation>
    <scope>NUCLEOTIDE SEQUENCE [LARGE SCALE GENOMIC DNA]</scope>
    <source>
        <strain evidence="3 5">NCTC12282</strain>
    </source>
</reference>
<reference evidence="2" key="1">
    <citation type="submission" date="2017-09" db="EMBL/GenBank/DDBJ databases">
        <title>FDA dAtabase for Regulatory Grade micrObial Sequences (FDA-ARGOS): Supporting development and validation of Infectious Disease Dx tests.</title>
        <authorList>
            <person name="Minogue T."/>
            <person name="Wolcott M."/>
            <person name="Wasieloski L."/>
            <person name="Aguilar W."/>
            <person name="Moore D."/>
            <person name="Tallon L.J."/>
            <person name="Sadzewicz L."/>
            <person name="Ott S."/>
            <person name="Zhao X."/>
            <person name="Nagaraj S."/>
            <person name="Vavikolanu K."/>
            <person name="Aluvathingal J."/>
            <person name="Nadendla S."/>
            <person name="Sichtig H."/>
        </authorList>
    </citation>
    <scope>NUCLEOTIDE SEQUENCE</scope>
    <source>
        <strain evidence="2">FDAARGOS_387</strain>
    </source>
</reference>
<sequence>MVGKSDSLNKAWHTQLAEISRGVDYHRMRVVFLNRIDRMCVVVMLLFLVLSGAWVGFYGLDVGFLVVFSAVSAGALMVAYGLSRQVQRHMDVVDELISLQAWATGALMTADNLADLTAVSELIEKKNNKGRK</sequence>
<name>A0A2C6C5B4_9GAMM</name>
<evidence type="ECO:0000313" key="4">
    <source>
        <dbReference type="Proteomes" id="UP000224974"/>
    </source>
</evidence>